<protein>
    <submittedName>
        <fullName evidence="1">Uncharacterized protein</fullName>
    </submittedName>
</protein>
<dbReference type="EMBL" id="JBBPCC010000004">
    <property type="protein sequence ID" value="MEK8127949.1"/>
    <property type="molecule type" value="Genomic_DNA"/>
</dbReference>
<gene>
    <name evidence="1" type="ORF">WMW72_08560</name>
</gene>
<comment type="caution">
    <text evidence="1">The sequence shown here is derived from an EMBL/GenBank/DDBJ whole genome shotgun (WGS) entry which is preliminary data.</text>
</comment>
<accession>A0ABU9DGT0</accession>
<organism evidence="1 2">
    <name type="scientific">Paenibacillus filicis</name>
    <dbReference type="NCBI Taxonomy" id="669464"/>
    <lineage>
        <taxon>Bacteria</taxon>
        <taxon>Bacillati</taxon>
        <taxon>Bacillota</taxon>
        <taxon>Bacilli</taxon>
        <taxon>Bacillales</taxon>
        <taxon>Paenibacillaceae</taxon>
        <taxon>Paenibacillus</taxon>
    </lineage>
</organism>
<evidence type="ECO:0000313" key="2">
    <source>
        <dbReference type="Proteomes" id="UP001469365"/>
    </source>
</evidence>
<reference evidence="1 2" key="1">
    <citation type="submission" date="2024-04" db="EMBL/GenBank/DDBJ databases">
        <title>draft genome sequnece of Paenibacillus filicis.</title>
        <authorList>
            <person name="Kim D.-U."/>
        </authorList>
    </citation>
    <scope>NUCLEOTIDE SEQUENCE [LARGE SCALE GENOMIC DNA]</scope>
    <source>
        <strain evidence="1 2">KACC14197</strain>
    </source>
</reference>
<dbReference type="RefSeq" id="WP_341415011.1">
    <property type="nucleotide sequence ID" value="NZ_JBBPCC010000004.1"/>
</dbReference>
<keyword evidence="2" id="KW-1185">Reference proteome</keyword>
<dbReference type="Proteomes" id="UP001469365">
    <property type="component" value="Unassembled WGS sequence"/>
</dbReference>
<sequence length="64" mass="7209">MRIKVQLSVGGQVVKADVLTLAETKLGELTDEEIEQAIEINIRSWADRLISIEWEEVPEDTGQD</sequence>
<name>A0ABU9DGT0_9BACL</name>
<proteinExistence type="predicted"/>
<evidence type="ECO:0000313" key="1">
    <source>
        <dbReference type="EMBL" id="MEK8127949.1"/>
    </source>
</evidence>